<reference evidence="2" key="1">
    <citation type="submission" date="2020-02" db="EMBL/GenBank/DDBJ databases">
        <authorList>
            <person name="Meier V. D."/>
        </authorList>
    </citation>
    <scope>NUCLEOTIDE SEQUENCE</scope>
    <source>
        <strain evidence="2">AVDCRST_MAG05</strain>
    </source>
</reference>
<keyword evidence="1" id="KW-0472">Membrane</keyword>
<dbReference type="Pfam" id="PF08570">
    <property type="entry name" value="DUF1761"/>
    <property type="match status" value="1"/>
</dbReference>
<dbReference type="EMBL" id="CADCVM010000479">
    <property type="protein sequence ID" value="CAA9531105.1"/>
    <property type="molecule type" value="Genomic_DNA"/>
</dbReference>
<proteinExistence type="predicted"/>
<keyword evidence="1" id="KW-0812">Transmembrane</keyword>
<evidence type="ECO:0000256" key="1">
    <source>
        <dbReference type="SAM" id="Phobius"/>
    </source>
</evidence>
<organism evidence="2">
    <name type="scientific">uncultured Rubrobacteraceae bacterium</name>
    <dbReference type="NCBI Taxonomy" id="349277"/>
    <lineage>
        <taxon>Bacteria</taxon>
        <taxon>Bacillati</taxon>
        <taxon>Actinomycetota</taxon>
        <taxon>Rubrobacteria</taxon>
        <taxon>Rubrobacterales</taxon>
        <taxon>Rubrobacteraceae</taxon>
        <taxon>environmental samples</taxon>
    </lineage>
</organism>
<feature type="transmembrane region" description="Helical" evidence="1">
    <location>
        <begin position="6"/>
        <end position="24"/>
    </location>
</feature>
<name>A0A6J4TSX2_9ACTN</name>
<dbReference type="AlphaFoldDB" id="A0A6J4TSX2"/>
<protein>
    <submittedName>
        <fullName evidence="2">Uncharacterized protein</fullName>
    </submittedName>
</protein>
<sequence>MLFVVAQSLVVAFLVAYFASRLGISGLAGVAGLGALVWIFPAAILLGSVVHEGVPLALASIHAGDWLVKLLIIAAIVGAWRQAPHEAIHRTT</sequence>
<evidence type="ECO:0000313" key="2">
    <source>
        <dbReference type="EMBL" id="CAA9531105.1"/>
    </source>
</evidence>
<gene>
    <name evidence="2" type="ORF">AVDCRST_MAG05-4436</name>
</gene>
<feature type="transmembrane region" description="Helical" evidence="1">
    <location>
        <begin position="31"/>
        <end position="50"/>
    </location>
</feature>
<keyword evidence="1" id="KW-1133">Transmembrane helix</keyword>
<feature type="transmembrane region" description="Helical" evidence="1">
    <location>
        <begin position="56"/>
        <end position="80"/>
    </location>
</feature>
<accession>A0A6J4TSX2</accession>
<dbReference type="InterPro" id="IPR013879">
    <property type="entry name" value="DUF1761"/>
</dbReference>